<accession>A0A840ED95</accession>
<proteinExistence type="predicted"/>
<gene>
    <name evidence="2" type="ORF">GGR28_002575</name>
</gene>
<name>A0A840ED95_9BACT</name>
<dbReference type="Gene3D" id="2.60.40.10">
    <property type="entry name" value="Immunoglobulins"/>
    <property type="match status" value="1"/>
</dbReference>
<comment type="caution">
    <text evidence="2">The sequence shown here is derived from an EMBL/GenBank/DDBJ whole genome shotgun (WGS) entry which is preliminary data.</text>
</comment>
<dbReference type="AlphaFoldDB" id="A0A840ED95"/>
<reference evidence="2 3" key="1">
    <citation type="submission" date="2020-08" db="EMBL/GenBank/DDBJ databases">
        <title>Genomic Encyclopedia of Type Strains, Phase IV (KMG-IV): sequencing the most valuable type-strain genomes for metagenomic binning, comparative biology and taxonomic classification.</title>
        <authorList>
            <person name="Goeker M."/>
        </authorList>
    </citation>
    <scope>NUCLEOTIDE SEQUENCE [LARGE SCALE GENOMIC DNA]</scope>
    <source>
        <strain evidence="2 3">DSM 105137</strain>
    </source>
</reference>
<keyword evidence="3" id="KW-1185">Reference proteome</keyword>
<organism evidence="2 3">
    <name type="scientific">Neolewinella aquimaris</name>
    <dbReference type="NCBI Taxonomy" id="1835722"/>
    <lineage>
        <taxon>Bacteria</taxon>
        <taxon>Pseudomonadati</taxon>
        <taxon>Bacteroidota</taxon>
        <taxon>Saprospiria</taxon>
        <taxon>Saprospirales</taxon>
        <taxon>Lewinellaceae</taxon>
        <taxon>Neolewinella</taxon>
    </lineage>
</organism>
<keyword evidence="1" id="KW-0732">Signal</keyword>
<evidence type="ECO:0000313" key="3">
    <source>
        <dbReference type="Proteomes" id="UP000576209"/>
    </source>
</evidence>
<dbReference type="Pfam" id="PF13585">
    <property type="entry name" value="CHU_C"/>
    <property type="match status" value="1"/>
</dbReference>
<dbReference type="EMBL" id="JACIFF010000006">
    <property type="protein sequence ID" value="MBB4079948.1"/>
    <property type="molecule type" value="Genomic_DNA"/>
</dbReference>
<evidence type="ECO:0000313" key="2">
    <source>
        <dbReference type="EMBL" id="MBB4079948.1"/>
    </source>
</evidence>
<feature type="signal peptide" evidence="1">
    <location>
        <begin position="1"/>
        <end position="19"/>
    </location>
</feature>
<dbReference type="InterPro" id="IPR013783">
    <property type="entry name" value="Ig-like_fold"/>
</dbReference>
<protein>
    <submittedName>
        <fullName evidence="2">Gliding motility-associated-like protein</fullName>
    </submittedName>
</protein>
<dbReference type="RefSeq" id="WP_183496186.1">
    <property type="nucleotide sequence ID" value="NZ_JACIFF010000006.1"/>
</dbReference>
<dbReference type="Proteomes" id="UP000576209">
    <property type="component" value="Unassembled WGS sequence"/>
</dbReference>
<feature type="chain" id="PRO_5032460092" evidence="1">
    <location>
        <begin position="20"/>
        <end position="576"/>
    </location>
</feature>
<evidence type="ECO:0000256" key="1">
    <source>
        <dbReference type="SAM" id="SignalP"/>
    </source>
</evidence>
<sequence>MRQLLLIPLLLLLTAVLPAQISAPEFLCTRSEAGGEILTWTNVLSDCGPYEATEIYRSTTADGPYTLLTAINDATATEYRDENPGGQQLFYYLQYRYACPDTTALTSDTLDNFIPATPILEYVSIESGDVLLNWQLSESPEVSGYVVLEITPSGTTPIDTVGGDVTSYRITGVPENELTSRQYRIAAIDPCGNDSPQGTILSGADLTGTGGEDCDADVVVTIDEATLATFLPIASLELFVATDGGPFVGQGTAPGDSPTLTYDLANDGEELCFYVTATLADSVGEARSAVFCKSIDISQPVRSFAVYGVEQEDGGGLRFSVDSIRNAGAVSTTLLIDGIGRADSVLLPGLAAPGGELALTVPTGVLPGDSLRFVQSDSCGRTITTNAVSPVFLQATGLPESATLDWTPLVNGLPGSLSYTVLLVRPDGSLDPVATNLSALTYTDESGSGDSIRCYRIQANFIPAGQDTTYSFLSNESCVAGETDFYLPNVFSPAATQDVNREFRPFFSVAPVLQAYRLLVFDRWGALIFESDDPFRAWNGDYGDRAAPSGAYIYTLSYTTAAGNLMTRSGVVQLLR</sequence>